<protein>
    <submittedName>
        <fullName evidence="2">Uncharacterized protein</fullName>
    </submittedName>
</protein>
<name>A0A540M1V5_MALBA</name>
<sequence>MWCQNESSDTSGSGGEGSGVNRRSSAQKIESSSTVIARVGMVFGFWDFRDAGCRER</sequence>
<gene>
    <name evidence="2" type="ORF">C1H46_021648</name>
</gene>
<comment type="caution">
    <text evidence="2">The sequence shown here is derived from an EMBL/GenBank/DDBJ whole genome shotgun (WGS) entry which is preliminary data.</text>
</comment>
<dbReference type="Proteomes" id="UP000315295">
    <property type="component" value="Unassembled WGS sequence"/>
</dbReference>
<keyword evidence="3" id="KW-1185">Reference proteome</keyword>
<organism evidence="2 3">
    <name type="scientific">Malus baccata</name>
    <name type="common">Siberian crab apple</name>
    <name type="synonym">Pyrus baccata</name>
    <dbReference type="NCBI Taxonomy" id="106549"/>
    <lineage>
        <taxon>Eukaryota</taxon>
        <taxon>Viridiplantae</taxon>
        <taxon>Streptophyta</taxon>
        <taxon>Embryophyta</taxon>
        <taxon>Tracheophyta</taxon>
        <taxon>Spermatophyta</taxon>
        <taxon>Magnoliopsida</taxon>
        <taxon>eudicotyledons</taxon>
        <taxon>Gunneridae</taxon>
        <taxon>Pentapetalae</taxon>
        <taxon>rosids</taxon>
        <taxon>fabids</taxon>
        <taxon>Rosales</taxon>
        <taxon>Rosaceae</taxon>
        <taxon>Amygdaloideae</taxon>
        <taxon>Maleae</taxon>
        <taxon>Malus</taxon>
    </lineage>
</organism>
<reference evidence="2 3" key="1">
    <citation type="journal article" date="2019" name="G3 (Bethesda)">
        <title>Sequencing of a Wild Apple (Malus baccata) Genome Unravels the Differences Between Cultivated and Wild Apple Species Regarding Disease Resistance and Cold Tolerance.</title>
        <authorList>
            <person name="Chen X."/>
        </authorList>
    </citation>
    <scope>NUCLEOTIDE SEQUENCE [LARGE SCALE GENOMIC DNA]</scope>
    <source>
        <strain evidence="3">cv. Shandingzi</strain>
        <tissue evidence="2">Leaves</tissue>
    </source>
</reference>
<evidence type="ECO:0000313" key="2">
    <source>
        <dbReference type="EMBL" id="TQD92723.1"/>
    </source>
</evidence>
<evidence type="ECO:0000256" key="1">
    <source>
        <dbReference type="SAM" id="MobiDB-lite"/>
    </source>
</evidence>
<evidence type="ECO:0000313" key="3">
    <source>
        <dbReference type="Proteomes" id="UP000315295"/>
    </source>
</evidence>
<dbReference type="AlphaFoldDB" id="A0A540M1V5"/>
<feature type="region of interest" description="Disordered" evidence="1">
    <location>
        <begin position="1"/>
        <end position="30"/>
    </location>
</feature>
<dbReference type="EMBL" id="VIEB01000387">
    <property type="protein sequence ID" value="TQD92723.1"/>
    <property type="molecule type" value="Genomic_DNA"/>
</dbReference>
<proteinExistence type="predicted"/>
<accession>A0A540M1V5</accession>
<feature type="compositionally biased region" description="Low complexity" evidence="1">
    <location>
        <begin position="1"/>
        <end position="11"/>
    </location>
</feature>